<dbReference type="Proteomes" id="UP001164539">
    <property type="component" value="Chromosome 1"/>
</dbReference>
<evidence type="ECO:0000313" key="2">
    <source>
        <dbReference type="Proteomes" id="UP001164539"/>
    </source>
</evidence>
<dbReference type="EMBL" id="CM051394">
    <property type="protein sequence ID" value="KAJ4728568.1"/>
    <property type="molecule type" value="Genomic_DNA"/>
</dbReference>
<reference evidence="1 2" key="1">
    <citation type="journal article" date="2023" name="Science">
        <title>Complex scaffold remodeling in plant triterpene biosynthesis.</title>
        <authorList>
            <person name="De La Pena R."/>
            <person name="Hodgson H."/>
            <person name="Liu J.C."/>
            <person name="Stephenson M.J."/>
            <person name="Martin A.C."/>
            <person name="Owen C."/>
            <person name="Harkess A."/>
            <person name="Leebens-Mack J."/>
            <person name="Jimenez L.E."/>
            <person name="Osbourn A."/>
            <person name="Sattely E.S."/>
        </authorList>
    </citation>
    <scope>NUCLEOTIDE SEQUENCE [LARGE SCALE GENOMIC DNA]</scope>
    <source>
        <strain evidence="2">cv. JPN11</strain>
        <tissue evidence="1">Leaf</tissue>
    </source>
</reference>
<name>A0ACC1YYH7_MELAZ</name>
<proteinExistence type="predicted"/>
<sequence>MFGRRSVRRSLEALVKKLSVGDSKSSNERLVIVEGYKTAQARKGCVPMYVGEEHKKRYDVPVKYLSLPRFKELMEQSEDVDFDFKIDGPINLGCTTEALDQLLKQASQDALGQP</sequence>
<protein>
    <submittedName>
        <fullName evidence="1">SAUR-like auxin-responsive protein family</fullName>
    </submittedName>
</protein>
<gene>
    <name evidence="1" type="ORF">OWV82_001477</name>
</gene>
<keyword evidence="2" id="KW-1185">Reference proteome</keyword>
<comment type="caution">
    <text evidence="1">The sequence shown here is derived from an EMBL/GenBank/DDBJ whole genome shotgun (WGS) entry which is preliminary data.</text>
</comment>
<organism evidence="1 2">
    <name type="scientific">Melia azedarach</name>
    <name type="common">Chinaberry tree</name>
    <dbReference type="NCBI Taxonomy" id="155640"/>
    <lineage>
        <taxon>Eukaryota</taxon>
        <taxon>Viridiplantae</taxon>
        <taxon>Streptophyta</taxon>
        <taxon>Embryophyta</taxon>
        <taxon>Tracheophyta</taxon>
        <taxon>Spermatophyta</taxon>
        <taxon>Magnoliopsida</taxon>
        <taxon>eudicotyledons</taxon>
        <taxon>Gunneridae</taxon>
        <taxon>Pentapetalae</taxon>
        <taxon>rosids</taxon>
        <taxon>malvids</taxon>
        <taxon>Sapindales</taxon>
        <taxon>Meliaceae</taxon>
        <taxon>Melia</taxon>
    </lineage>
</organism>
<evidence type="ECO:0000313" key="1">
    <source>
        <dbReference type="EMBL" id="KAJ4728568.1"/>
    </source>
</evidence>
<accession>A0ACC1YYH7</accession>